<reference evidence="2 3" key="1">
    <citation type="submission" date="2018-04" db="EMBL/GenBank/DDBJ databases">
        <authorList>
            <person name="Harrington T."/>
            <person name="Washburn E."/>
            <person name="Bricker J."/>
            <person name="McKinney A."/>
            <person name="Betsko A.J."/>
            <person name="Garlena R.A."/>
            <person name="Russell D.A."/>
            <person name="Pope W.A."/>
            <person name="Jacobs-Sera D."/>
            <person name="Hatfull G.F."/>
        </authorList>
    </citation>
    <scope>NUCLEOTIDE SEQUENCE [LARGE SCALE GENOMIC DNA]</scope>
</reference>
<feature type="region of interest" description="Disordered" evidence="1">
    <location>
        <begin position="55"/>
        <end position="79"/>
    </location>
</feature>
<dbReference type="KEGG" id="vg:54993323"/>
<protein>
    <submittedName>
        <fullName evidence="2">Uncharacterized protein</fullName>
    </submittedName>
</protein>
<evidence type="ECO:0000313" key="3">
    <source>
        <dbReference type="Proteomes" id="UP000250535"/>
    </source>
</evidence>
<dbReference type="GeneID" id="54993323"/>
<dbReference type="RefSeq" id="YP_009802768.1">
    <property type="nucleotide sequence ID" value="NC_047987.1"/>
</dbReference>
<gene>
    <name evidence="2" type="primary">96</name>
    <name evidence="2" type="ORF">SEA_MEMENTOMORI_96</name>
</gene>
<keyword evidence="3" id="KW-1185">Reference proteome</keyword>
<evidence type="ECO:0000313" key="2">
    <source>
        <dbReference type="EMBL" id="AWY05350.1"/>
    </source>
</evidence>
<dbReference type="Proteomes" id="UP000250535">
    <property type="component" value="Segment"/>
</dbReference>
<organism evidence="2 3">
    <name type="scientific">Microbacterium phage MementoMori</name>
    <dbReference type="NCBI Taxonomy" id="2201436"/>
    <lineage>
        <taxon>Viruses</taxon>
        <taxon>Duplodnaviria</taxon>
        <taxon>Heunggongvirae</taxon>
        <taxon>Uroviricota</taxon>
        <taxon>Caudoviricetes</taxon>
        <taxon>Kutznervirinae</taxon>
        <taxon>Mementomorivirus</taxon>
        <taxon>Mementomorivirus mementomori</taxon>
    </lineage>
</organism>
<dbReference type="EMBL" id="MH271303">
    <property type="protein sequence ID" value="AWY05350.1"/>
    <property type="molecule type" value="Genomic_DNA"/>
</dbReference>
<proteinExistence type="predicted"/>
<evidence type="ECO:0000256" key="1">
    <source>
        <dbReference type="SAM" id="MobiDB-lite"/>
    </source>
</evidence>
<name>A0A2Z4Q5X4_9CAUD</name>
<sequence>MRTKHAREIRRGIETARAVLARKRQWPSHMTPFGFRGAPEMPLWERAFHREMSAAARDGRLRPPRQPKNGGIGNAANRR</sequence>
<accession>A0A2Z4Q5X4</accession>